<protein>
    <submittedName>
        <fullName evidence="3">Multicopper oxidase domain-containing protein</fullName>
    </submittedName>
</protein>
<evidence type="ECO:0000259" key="2">
    <source>
        <dbReference type="Pfam" id="PF07731"/>
    </source>
</evidence>
<dbReference type="EMBL" id="CP159279">
    <property type="protein sequence ID" value="XCH11459.1"/>
    <property type="molecule type" value="Genomic_DNA"/>
</dbReference>
<dbReference type="SUPFAM" id="SSF49503">
    <property type="entry name" value="Cupredoxins"/>
    <property type="match status" value="1"/>
</dbReference>
<organism evidence="3">
    <name type="scientific">Arthrobacter sp. K5</name>
    <dbReference type="NCBI Taxonomy" id="2839623"/>
    <lineage>
        <taxon>Bacteria</taxon>
        <taxon>Bacillati</taxon>
        <taxon>Actinomycetota</taxon>
        <taxon>Actinomycetes</taxon>
        <taxon>Micrococcales</taxon>
        <taxon>Micrococcaceae</taxon>
        <taxon>Arthrobacter</taxon>
    </lineage>
</organism>
<accession>A0AAU8ERT4</accession>
<reference evidence="3" key="1">
    <citation type="submission" date="2024-06" db="EMBL/GenBank/DDBJ databases">
        <title>Biodegradation of dimethachlon by Arthrobacter sp. K5: mechanistic insights and ecological implications.</title>
        <authorList>
            <person name="Hu S."/>
            <person name="Lu P."/>
        </authorList>
    </citation>
    <scope>NUCLEOTIDE SEQUENCE</scope>
    <source>
        <strain evidence="3">K5</strain>
    </source>
</reference>
<dbReference type="GO" id="GO:0016491">
    <property type="term" value="F:oxidoreductase activity"/>
    <property type="evidence" value="ECO:0007669"/>
    <property type="project" value="InterPro"/>
</dbReference>
<dbReference type="AlphaFoldDB" id="A0AAU8ERT4"/>
<feature type="domain" description="Plastocyanin-like" evidence="2">
    <location>
        <begin position="2"/>
        <end position="66"/>
    </location>
</feature>
<feature type="region of interest" description="Disordered" evidence="1">
    <location>
        <begin position="91"/>
        <end position="137"/>
    </location>
</feature>
<name>A0AAU8ERT4_9MICC</name>
<feature type="compositionally biased region" description="Low complexity" evidence="1">
    <location>
        <begin position="95"/>
        <end position="121"/>
    </location>
</feature>
<evidence type="ECO:0000256" key="1">
    <source>
        <dbReference type="SAM" id="MobiDB-lite"/>
    </source>
</evidence>
<dbReference type="Pfam" id="PF07731">
    <property type="entry name" value="Cu-oxidase_2"/>
    <property type="match status" value="1"/>
</dbReference>
<dbReference type="InterPro" id="IPR008972">
    <property type="entry name" value="Cupredoxin"/>
</dbReference>
<dbReference type="RefSeq" id="WP_353711805.1">
    <property type="nucleotide sequence ID" value="NZ_CP159279.1"/>
</dbReference>
<evidence type="ECO:0000313" key="3">
    <source>
        <dbReference type="EMBL" id="XCH11459.1"/>
    </source>
</evidence>
<dbReference type="InterPro" id="IPR011706">
    <property type="entry name" value="Cu-oxidase_C"/>
</dbReference>
<gene>
    <name evidence="3" type="ORF">ABRP34_22270</name>
</gene>
<dbReference type="GO" id="GO:0005507">
    <property type="term" value="F:copper ion binding"/>
    <property type="evidence" value="ECO:0007669"/>
    <property type="project" value="InterPro"/>
</dbReference>
<sequence length="229" mass="24043">MDFQVLSRNGQAPFAHERGPKDVVYVGEGETVRLLMKFEHHRGRYMIHCHNLPHEDHDMMAQFSVGIDTNDPDPNHPVEAVKPHLINQTAPAQGTEAPAPQTTEAAEVATPVTTTPATSPVASPPAPAPAAAPVGQKDVVTITSARHRLRKDMTFSGTSRYAGSTAATSATIVLYDVTPGRAAARLGTVKANSLGNWTLAVKPGPAKQVTAVKAESSAGGTATASVRTS</sequence>
<proteinExistence type="predicted"/>
<dbReference type="Gene3D" id="2.60.40.420">
    <property type="entry name" value="Cupredoxins - blue copper proteins"/>
    <property type="match status" value="1"/>
</dbReference>